<dbReference type="Proteomes" id="UP000446768">
    <property type="component" value="Unassembled WGS sequence"/>
</dbReference>
<dbReference type="Pfam" id="PF00512">
    <property type="entry name" value="HisKA"/>
    <property type="match status" value="1"/>
</dbReference>
<comment type="caution">
    <text evidence="14">The sequence shown here is derived from an EMBL/GenBank/DDBJ whole genome shotgun (WGS) entry which is preliminary data.</text>
</comment>
<sequence length="464" mass="49239">MARAPDSIRLRLLKWLIGPFVVVSLAGGALTYALAWLPAQMAYDQSLFDAAGALGARLDVKGGVWRIDLPPQAEQVLRSGDIDHVSFVVRDADEGTAGGGALVAGDGDFPPLRMPPKAGARFAYDGVVNGEPVRIATLRITRGQRSATIGVAKTLRMRAQIRQAAFRALLVLGALATLGCVGLAWFSVTNGLRPLERMRSHLNARSRDDLEPIPSAGVPYELEPVVLALNGLLARVQGAAQAQQDFLADAAHQLRTPLAGLQAQLEWLAQRHTDAETAQAVALMLSATARMARQSQQLLALARAEPGHFDPATLEPVRLDALVGECVQPFVEQAARKGIDLGFELDPVTVRGERFLLRDLIDNLVDNALRYTPEHGVVTVRCSQGQGPGAGQGGVLEVEDSGPGIAPHLRTAVFDRHVRLDSKVTGSGLGLAIVRDIATVHGATVAVASGAKGVGALFTVRFPE</sequence>
<feature type="transmembrane region" description="Helical" evidence="11">
    <location>
        <begin position="12"/>
        <end position="37"/>
    </location>
</feature>
<dbReference type="PANTHER" id="PTHR45436">
    <property type="entry name" value="SENSOR HISTIDINE KINASE YKOH"/>
    <property type="match status" value="1"/>
</dbReference>
<dbReference type="InterPro" id="IPR003660">
    <property type="entry name" value="HAMP_dom"/>
</dbReference>
<evidence type="ECO:0000313" key="14">
    <source>
        <dbReference type="EMBL" id="MRV74759.1"/>
    </source>
</evidence>
<dbReference type="Gene3D" id="1.10.287.130">
    <property type="match status" value="1"/>
</dbReference>
<dbReference type="PANTHER" id="PTHR45436:SF1">
    <property type="entry name" value="SENSOR PROTEIN QSEC"/>
    <property type="match status" value="1"/>
</dbReference>
<gene>
    <name evidence="14" type="ORF">GJ700_23890</name>
</gene>
<evidence type="ECO:0000256" key="10">
    <source>
        <dbReference type="ARBA" id="ARBA00023136"/>
    </source>
</evidence>
<dbReference type="Pfam" id="PF08521">
    <property type="entry name" value="2CSK_N"/>
    <property type="match status" value="1"/>
</dbReference>
<dbReference type="Pfam" id="PF02518">
    <property type="entry name" value="HATPase_c"/>
    <property type="match status" value="1"/>
</dbReference>
<evidence type="ECO:0000256" key="9">
    <source>
        <dbReference type="ARBA" id="ARBA00023012"/>
    </source>
</evidence>
<organism evidence="14 15">
    <name type="scientific">Pseudoduganella rivuli</name>
    <dbReference type="NCBI Taxonomy" id="2666085"/>
    <lineage>
        <taxon>Bacteria</taxon>
        <taxon>Pseudomonadati</taxon>
        <taxon>Pseudomonadota</taxon>
        <taxon>Betaproteobacteria</taxon>
        <taxon>Burkholderiales</taxon>
        <taxon>Oxalobacteraceae</taxon>
        <taxon>Telluria group</taxon>
        <taxon>Pseudoduganella</taxon>
    </lineage>
</organism>
<dbReference type="CDD" id="cd00075">
    <property type="entry name" value="HATPase"/>
    <property type="match status" value="1"/>
</dbReference>
<dbReference type="SMART" id="SM00387">
    <property type="entry name" value="HATPase_c"/>
    <property type="match status" value="1"/>
</dbReference>
<evidence type="ECO:0000256" key="8">
    <source>
        <dbReference type="ARBA" id="ARBA00022989"/>
    </source>
</evidence>
<dbReference type="InterPro" id="IPR050428">
    <property type="entry name" value="TCS_sensor_his_kinase"/>
</dbReference>
<keyword evidence="6 11" id="KW-0812">Transmembrane</keyword>
<evidence type="ECO:0000256" key="6">
    <source>
        <dbReference type="ARBA" id="ARBA00022692"/>
    </source>
</evidence>
<keyword evidence="15" id="KW-1185">Reference proteome</keyword>
<dbReference type="SUPFAM" id="SSF55874">
    <property type="entry name" value="ATPase domain of HSP90 chaperone/DNA topoisomerase II/histidine kinase"/>
    <property type="match status" value="1"/>
</dbReference>
<evidence type="ECO:0000256" key="7">
    <source>
        <dbReference type="ARBA" id="ARBA00022777"/>
    </source>
</evidence>
<evidence type="ECO:0000256" key="11">
    <source>
        <dbReference type="SAM" id="Phobius"/>
    </source>
</evidence>
<keyword evidence="8 11" id="KW-1133">Transmembrane helix</keyword>
<evidence type="ECO:0000256" key="5">
    <source>
        <dbReference type="ARBA" id="ARBA00022679"/>
    </source>
</evidence>
<proteinExistence type="predicted"/>
<dbReference type="PRINTS" id="PR00344">
    <property type="entry name" value="BCTRLSENSOR"/>
</dbReference>
<keyword evidence="4" id="KW-0597">Phosphoprotein</keyword>
<evidence type="ECO:0000256" key="2">
    <source>
        <dbReference type="ARBA" id="ARBA00004370"/>
    </source>
</evidence>
<comment type="catalytic activity">
    <reaction evidence="1">
        <text>ATP + protein L-histidine = ADP + protein N-phospho-L-histidine.</text>
        <dbReference type="EC" id="2.7.13.3"/>
    </reaction>
</comment>
<dbReference type="EC" id="2.7.13.3" evidence="3"/>
<dbReference type="InterPro" id="IPR036097">
    <property type="entry name" value="HisK_dim/P_sf"/>
</dbReference>
<dbReference type="InterPro" id="IPR003594">
    <property type="entry name" value="HATPase_dom"/>
</dbReference>
<dbReference type="InterPro" id="IPR004358">
    <property type="entry name" value="Sig_transdc_His_kin-like_C"/>
</dbReference>
<reference evidence="14 15" key="1">
    <citation type="submission" date="2019-11" db="EMBL/GenBank/DDBJ databases">
        <title>Novel species isolated from a subtropical stream in China.</title>
        <authorList>
            <person name="Lu H."/>
        </authorList>
    </citation>
    <scope>NUCLEOTIDE SEQUENCE [LARGE SCALE GENOMIC DNA]</scope>
    <source>
        <strain evidence="14 15">FT92W</strain>
    </source>
</reference>
<dbReference type="Gene3D" id="3.30.565.10">
    <property type="entry name" value="Histidine kinase-like ATPase, C-terminal domain"/>
    <property type="match status" value="1"/>
</dbReference>
<dbReference type="SMART" id="SM00388">
    <property type="entry name" value="HisKA"/>
    <property type="match status" value="1"/>
</dbReference>
<keyword evidence="9" id="KW-0902">Two-component regulatory system</keyword>
<evidence type="ECO:0000256" key="1">
    <source>
        <dbReference type="ARBA" id="ARBA00000085"/>
    </source>
</evidence>
<dbReference type="SUPFAM" id="SSF47384">
    <property type="entry name" value="Homodimeric domain of signal transducing histidine kinase"/>
    <property type="match status" value="1"/>
</dbReference>
<evidence type="ECO:0000259" key="12">
    <source>
        <dbReference type="PROSITE" id="PS50109"/>
    </source>
</evidence>
<dbReference type="InterPro" id="IPR003661">
    <property type="entry name" value="HisK_dim/P_dom"/>
</dbReference>
<evidence type="ECO:0000313" key="15">
    <source>
        <dbReference type="Proteomes" id="UP000446768"/>
    </source>
</evidence>
<keyword evidence="5" id="KW-0808">Transferase</keyword>
<dbReference type="InterPro" id="IPR013727">
    <property type="entry name" value="2CSK_N"/>
</dbReference>
<dbReference type="InterPro" id="IPR005467">
    <property type="entry name" value="His_kinase_dom"/>
</dbReference>
<evidence type="ECO:0000259" key="13">
    <source>
        <dbReference type="PROSITE" id="PS50885"/>
    </source>
</evidence>
<accession>A0A7X2LWB8</accession>
<evidence type="ECO:0000256" key="3">
    <source>
        <dbReference type="ARBA" id="ARBA00012438"/>
    </source>
</evidence>
<dbReference type="PROSITE" id="PS50109">
    <property type="entry name" value="HIS_KIN"/>
    <property type="match status" value="1"/>
</dbReference>
<feature type="domain" description="HAMP" evidence="13">
    <location>
        <begin position="189"/>
        <end position="241"/>
    </location>
</feature>
<dbReference type="InterPro" id="IPR036890">
    <property type="entry name" value="HATPase_C_sf"/>
</dbReference>
<keyword evidence="10 11" id="KW-0472">Membrane</keyword>
<protein>
    <recommendedName>
        <fullName evidence="3">histidine kinase</fullName>
        <ecNumber evidence="3">2.7.13.3</ecNumber>
    </recommendedName>
</protein>
<dbReference type="EMBL" id="WKJJ01000016">
    <property type="protein sequence ID" value="MRV74759.1"/>
    <property type="molecule type" value="Genomic_DNA"/>
</dbReference>
<name>A0A7X2LWB8_9BURK</name>
<evidence type="ECO:0000256" key="4">
    <source>
        <dbReference type="ARBA" id="ARBA00022553"/>
    </source>
</evidence>
<feature type="domain" description="Histidine kinase" evidence="12">
    <location>
        <begin position="249"/>
        <end position="464"/>
    </location>
</feature>
<dbReference type="PROSITE" id="PS50885">
    <property type="entry name" value="HAMP"/>
    <property type="match status" value="1"/>
</dbReference>
<dbReference type="AlphaFoldDB" id="A0A7X2LWB8"/>
<comment type="subcellular location">
    <subcellularLocation>
        <location evidence="2">Membrane</location>
    </subcellularLocation>
</comment>
<dbReference type="GO" id="GO:0000155">
    <property type="term" value="F:phosphorelay sensor kinase activity"/>
    <property type="evidence" value="ECO:0007669"/>
    <property type="project" value="InterPro"/>
</dbReference>
<feature type="transmembrane region" description="Helical" evidence="11">
    <location>
        <begin position="164"/>
        <end position="188"/>
    </location>
</feature>
<dbReference type="GO" id="GO:0005886">
    <property type="term" value="C:plasma membrane"/>
    <property type="evidence" value="ECO:0007669"/>
    <property type="project" value="TreeGrafter"/>
</dbReference>
<dbReference type="CDD" id="cd00082">
    <property type="entry name" value="HisKA"/>
    <property type="match status" value="1"/>
</dbReference>
<keyword evidence="7" id="KW-0418">Kinase</keyword>